<sequence length="609" mass="66979">MAHRLSQFLFHSLRGRLALLVVAVILPVLLLAATLLAESYRRERDALTRQTELLTRMRRLVVDGVLREKEALLKGLATSAKLESGDFRGFYEQARQVTTSRDEWVVLIGADRQQIINTALPFGAPLPMIHFRDSFRQAALAGQTYVSNLIQGPATGEWLVFVAIPIQREGELRYTLNLAMRPAVLSKLLLGPNIGPGWTVSIVDGDARVVARNRGGEQYIGRQASADMMAAMHASEEGSIETVTLDGIPTISAFSRSRDTPWSVIIGAPRADLYASAHEWVVWVLGAAAVLGALTVAMAWWVSRGVWRGVQSLVADAGALVRTEPLGAAKTGMRETDVVATVLRQSADKLRARELELRLLNESLEARVQKRTKALAEANRDLDDFARIASHDLNEPLRLISSFASLLRAEHSEQLDPAGRTFVERIEASVERLRSLVRDIFTYSRTSALAPKRARVDLNATLGTVLEELAVRMEETGGRVEAEALPVVMGDPTQLHQLLANLVGNALKFRRPDVPSVVKVRAECAPGKVVLIVEDNGIGFDERYAERIFAPFERLHGYNRYDGTGIGLAIVRRIAERHGGSVRATSTPGQGSRFAVTLPVRDEPEAPRK</sequence>
<evidence type="ECO:0000256" key="1">
    <source>
        <dbReference type="ARBA" id="ARBA00000085"/>
    </source>
</evidence>
<dbReference type="Pfam" id="PF02518">
    <property type="entry name" value="HATPase_c"/>
    <property type="match status" value="1"/>
</dbReference>
<dbReference type="RefSeq" id="WP_220161221.1">
    <property type="nucleotide sequence ID" value="NZ_CP080507.1"/>
</dbReference>
<dbReference type="Gene3D" id="1.10.287.130">
    <property type="match status" value="1"/>
</dbReference>
<gene>
    <name evidence="9" type="ORF">K0B96_12455</name>
</gene>
<dbReference type="AlphaFoldDB" id="A0A8F9TU37"/>
<dbReference type="EC" id="2.7.13.3" evidence="2"/>
<dbReference type="SUPFAM" id="SSF47384">
    <property type="entry name" value="Homodimeric domain of signal transducing histidine kinase"/>
    <property type="match status" value="1"/>
</dbReference>
<feature type="domain" description="Histidine kinase" evidence="8">
    <location>
        <begin position="388"/>
        <end position="602"/>
    </location>
</feature>
<dbReference type="GO" id="GO:0030295">
    <property type="term" value="F:protein kinase activator activity"/>
    <property type="evidence" value="ECO:0007669"/>
    <property type="project" value="TreeGrafter"/>
</dbReference>
<evidence type="ECO:0000313" key="9">
    <source>
        <dbReference type="EMBL" id="QYM78117.1"/>
    </source>
</evidence>
<dbReference type="InterPro" id="IPR036097">
    <property type="entry name" value="HisK_dim/P_sf"/>
</dbReference>
<dbReference type="GO" id="GO:0000155">
    <property type="term" value="F:phosphorelay sensor kinase activity"/>
    <property type="evidence" value="ECO:0007669"/>
    <property type="project" value="InterPro"/>
</dbReference>
<keyword evidence="10" id="KW-1185">Reference proteome</keyword>
<evidence type="ECO:0000313" key="10">
    <source>
        <dbReference type="Proteomes" id="UP000825051"/>
    </source>
</evidence>
<dbReference type="SUPFAM" id="SSF55874">
    <property type="entry name" value="ATPase domain of HSP90 chaperone/DNA topoisomerase II/histidine kinase"/>
    <property type="match status" value="1"/>
</dbReference>
<dbReference type="InterPro" id="IPR004358">
    <property type="entry name" value="Sig_transdc_His_kin-like_C"/>
</dbReference>
<evidence type="ECO:0000256" key="5">
    <source>
        <dbReference type="ARBA" id="ARBA00022777"/>
    </source>
</evidence>
<dbReference type="InterPro" id="IPR050351">
    <property type="entry name" value="BphY/WalK/GraS-like"/>
</dbReference>
<dbReference type="FunFam" id="3.30.565.10:FF:000006">
    <property type="entry name" value="Sensor histidine kinase WalK"/>
    <property type="match status" value="1"/>
</dbReference>
<evidence type="ECO:0000256" key="7">
    <source>
        <dbReference type="SAM" id="Phobius"/>
    </source>
</evidence>
<keyword evidence="4" id="KW-0808">Transferase</keyword>
<organism evidence="9 10">
    <name type="scientific">Horticoccus luteus</name>
    <dbReference type="NCBI Taxonomy" id="2862869"/>
    <lineage>
        <taxon>Bacteria</taxon>
        <taxon>Pseudomonadati</taxon>
        <taxon>Verrucomicrobiota</taxon>
        <taxon>Opitutia</taxon>
        <taxon>Opitutales</taxon>
        <taxon>Opitutaceae</taxon>
        <taxon>Horticoccus</taxon>
    </lineage>
</organism>
<name>A0A8F9TU37_9BACT</name>
<evidence type="ECO:0000256" key="4">
    <source>
        <dbReference type="ARBA" id="ARBA00022679"/>
    </source>
</evidence>
<dbReference type="InterPro" id="IPR005467">
    <property type="entry name" value="His_kinase_dom"/>
</dbReference>
<accession>A0A8F9TU37</accession>
<keyword evidence="7" id="KW-0472">Membrane</keyword>
<evidence type="ECO:0000256" key="6">
    <source>
        <dbReference type="SAM" id="Coils"/>
    </source>
</evidence>
<keyword evidence="7" id="KW-1133">Transmembrane helix</keyword>
<dbReference type="SMART" id="SM00387">
    <property type="entry name" value="HATPase_c"/>
    <property type="match status" value="1"/>
</dbReference>
<dbReference type="InterPro" id="IPR003594">
    <property type="entry name" value="HATPase_dom"/>
</dbReference>
<dbReference type="CDD" id="cd00082">
    <property type="entry name" value="HisKA"/>
    <property type="match status" value="1"/>
</dbReference>
<dbReference type="PANTHER" id="PTHR42878:SF15">
    <property type="entry name" value="BACTERIOPHYTOCHROME"/>
    <property type="match status" value="1"/>
</dbReference>
<dbReference type="CDD" id="cd18774">
    <property type="entry name" value="PDC2_HK_sensor"/>
    <property type="match status" value="1"/>
</dbReference>
<dbReference type="InterPro" id="IPR036890">
    <property type="entry name" value="HATPase_C_sf"/>
</dbReference>
<evidence type="ECO:0000259" key="8">
    <source>
        <dbReference type="PROSITE" id="PS50109"/>
    </source>
</evidence>
<comment type="catalytic activity">
    <reaction evidence="1">
        <text>ATP + protein L-histidine = ADP + protein N-phospho-L-histidine.</text>
        <dbReference type="EC" id="2.7.13.3"/>
    </reaction>
</comment>
<dbReference type="SMART" id="SM00388">
    <property type="entry name" value="HisKA"/>
    <property type="match status" value="1"/>
</dbReference>
<dbReference type="EMBL" id="CP080507">
    <property type="protein sequence ID" value="QYM78117.1"/>
    <property type="molecule type" value="Genomic_DNA"/>
</dbReference>
<dbReference type="GO" id="GO:0007234">
    <property type="term" value="P:osmosensory signaling via phosphorelay pathway"/>
    <property type="evidence" value="ECO:0007669"/>
    <property type="project" value="TreeGrafter"/>
</dbReference>
<protein>
    <recommendedName>
        <fullName evidence="2">histidine kinase</fullName>
        <ecNumber evidence="2">2.7.13.3</ecNumber>
    </recommendedName>
</protein>
<proteinExistence type="predicted"/>
<evidence type="ECO:0000256" key="3">
    <source>
        <dbReference type="ARBA" id="ARBA00022553"/>
    </source>
</evidence>
<dbReference type="InterPro" id="IPR003661">
    <property type="entry name" value="HisK_dim/P_dom"/>
</dbReference>
<feature type="transmembrane region" description="Helical" evidence="7">
    <location>
        <begin position="280"/>
        <end position="302"/>
    </location>
</feature>
<dbReference type="GO" id="GO:0000156">
    <property type="term" value="F:phosphorelay response regulator activity"/>
    <property type="evidence" value="ECO:0007669"/>
    <property type="project" value="TreeGrafter"/>
</dbReference>
<evidence type="ECO:0000256" key="2">
    <source>
        <dbReference type="ARBA" id="ARBA00012438"/>
    </source>
</evidence>
<dbReference type="KEGG" id="ole:K0B96_12455"/>
<dbReference type="Gene3D" id="3.30.450.20">
    <property type="entry name" value="PAS domain"/>
    <property type="match status" value="2"/>
</dbReference>
<dbReference type="PRINTS" id="PR00344">
    <property type="entry name" value="BCTRLSENSOR"/>
</dbReference>
<dbReference type="PROSITE" id="PS50109">
    <property type="entry name" value="HIS_KIN"/>
    <property type="match status" value="1"/>
</dbReference>
<feature type="coiled-coil region" evidence="6">
    <location>
        <begin position="347"/>
        <end position="381"/>
    </location>
</feature>
<dbReference type="PANTHER" id="PTHR42878">
    <property type="entry name" value="TWO-COMPONENT HISTIDINE KINASE"/>
    <property type="match status" value="1"/>
</dbReference>
<keyword evidence="6" id="KW-0175">Coiled coil</keyword>
<keyword evidence="7" id="KW-0812">Transmembrane</keyword>
<reference evidence="9" key="1">
    <citation type="submission" date="2021-08" db="EMBL/GenBank/DDBJ databases">
        <title>Genome of a novel bacterium of the phylum Verrucomicrobia, Oleiharenicola sp. KSB-15.</title>
        <authorList>
            <person name="Chung J.-H."/>
            <person name="Ahn J.-H."/>
            <person name="Yoon Y."/>
            <person name="Kim D.-Y."/>
            <person name="An S.-H."/>
            <person name="Park I."/>
            <person name="Yeon J."/>
        </authorList>
    </citation>
    <scope>NUCLEOTIDE SEQUENCE</scope>
    <source>
        <strain evidence="9">KSB-15</strain>
    </source>
</reference>
<keyword evidence="3" id="KW-0597">Phosphoprotein</keyword>
<dbReference type="Pfam" id="PF00512">
    <property type="entry name" value="HisKA"/>
    <property type="match status" value="1"/>
</dbReference>
<keyword evidence="5" id="KW-0418">Kinase</keyword>
<dbReference type="Proteomes" id="UP000825051">
    <property type="component" value="Chromosome"/>
</dbReference>
<dbReference type="Gene3D" id="3.30.565.10">
    <property type="entry name" value="Histidine kinase-like ATPase, C-terminal domain"/>
    <property type="match status" value="1"/>
</dbReference>